<dbReference type="Gene3D" id="3.30.70.250">
    <property type="entry name" value="Malonyl-CoA ACP transacylase, ACP-binding"/>
    <property type="match status" value="1"/>
</dbReference>
<dbReference type="KEGG" id="scor:J3U87_26710"/>
<dbReference type="EMBL" id="CP071793">
    <property type="protein sequence ID" value="QTD49193.1"/>
    <property type="molecule type" value="Genomic_DNA"/>
</dbReference>
<comment type="catalytic activity">
    <reaction evidence="4">
        <text>holo-[ACP] + malonyl-CoA = malonyl-[ACP] + CoA</text>
        <dbReference type="Rhea" id="RHEA:41792"/>
        <dbReference type="Rhea" id="RHEA-COMP:9623"/>
        <dbReference type="Rhea" id="RHEA-COMP:9685"/>
        <dbReference type="ChEBI" id="CHEBI:57287"/>
        <dbReference type="ChEBI" id="CHEBI:57384"/>
        <dbReference type="ChEBI" id="CHEBI:64479"/>
        <dbReference type="ChEBI" id="CHEBI:78449"/>
        <dbReference type="EC" id="2.3.1.39"/>
    </reaction>
</comment>
<evidence type="ECO:0000313" key="7">
    <source>
        <dbReference type="EMBL" id="QTD49193.1"/>
    </source>
</evidence>
<dbReference type="InterPro" id="IPR016036">
    <property type="entry name" value="Malonyl_transacylase_ACP-bd"/>
</dbReference>
<keyword evidence="3 7" id="KW-0012">Acyltransferase</keyword>
<dbReference type="NCBIfam" id="TIGR02814">
    <property type="entry name" value="pfaD_fam"/>
    <property type="match status" value="1"/>
</dbReference>
<evidence type="ECO:0000256" key="1">
    <source>
        <dbReference type="ARBA" id="ARBA00013258"/>
    </source>
</evidence>
<dbReference type="InterPro" id="IPR001227">
    <property type="entry name" value="Ac_transferase_dom_sf"/>
</dbReference>
<dbReference type="Pfam" id="PF21607">
    <property type="entry name" value="FabD_helical_ins"/>
    <property type="match status" value="1"/>
</dbReference>
<dbReference type="InterPro" id="IPR049489">
    <property type="entry name" value="FabD-like_helical_ins"/>
</dbReference>
<evidence type="ECO:0000259" key="6">
    <source>
        <dbReference type="SMART" id="SM00827"/>
    </source>
</evidence>
<sequence>MIAYVFPGQGSQHKGMGANLFEAFPELVAKADEILGYSLHELCLQDPKDRLNLTQFTQPALFVVNALHYYQKCRQQEAPPQFVAGHSLGEYNALLAAEAFDFETGLRLVKKRGELMGRMAGGGMAAVVGLERHKLMRVLEGEGARDVDIANENAPSQLVISGPLERIEGLVAPMEAAGARRCLVLKVSAAFHSRYMAEAAEEFGQFLRGWRFQSPKIETLANVSGRPYAGDIHENLARQLREPVLWTETIRYLLARGISQIVEVGPGQVLTSLFYKIKREAEPLDLSAETDPLSKGKVPSPSVESKEAVSVDPERGATTSRRGADSPTPPPTSLVETSGAVKTSGPGSGLGPESLGSEAFRQAHGVRYAYMAGSMFRGISSPDMVIRMAKAGLLCCLGTRGSSIETIDAALTRIGKALGTAKNYGVNLFADIEDPDLEMALVDLYLRHDVRTIEAAAFMRIQPALVWFRFKGAHRAREGRPHTPRRLIAKVSRPEVAEAFMSPAPEKLLESLVQGGRLTREEAAIARTLPVADDICVTADCGGHTDRGSITTLLPAILRLRDAQCRNHGYASPIRIGAAGGIGTPEAAAVAFLMGADFVVTGSINQCTPEAAICDQVKDMLQGLQVQDTAYAPADDLFELGTQVQVVKRSVFFPARANKLYELFRHCGSLDDIDSDTRELLARKFFNEDLASVWTRVCDALARRRPSEVDRIGRNPKHKMAAVFKAYLDRAAQWAIQGEPGQKVNYQIYCGSAMGAFNSHVKGGPLEDWRHRHVDALAELIMQGAAETIVDRFQQLMPR</sequence>
<feature type="region of interest" description="Disordered" evidence="5">
    <location>
        <begin position="288"/>
        <end position="356"/>
    </location>
</feature>
<dbReference type="Pfam" id="PF00698">
    <property type="entry name" value="Acyl_transf_1"/>
    <property type="match status" value="1"/>
</dbReference>
<feature type="compositionally biased region" description="Basic and acidic residues" evidence="5">
    <location>
        <begin position="304"/>
        <end position="315"/>
    </location>
</feature>
<dbReference type="InterPro" id="IPR014043">
    <property type="entry name" value="Acyl_transferase_dom"/>
</dbReference>
<dbReference type="PANTHER" id="PTHR42681">
    <property type="entry name" value="MALONYL-COA-ACYL CARRIER PROTEIN TRANSACYLASE, MITOCHONDRIAL"/>
    <property type="match status" value="1"/>
</dbReference>
<dbReference type="GO" id="GO:0005829">
    <property type="term" value="C:cytosol"/>
    <property type="evidence" value="ECO:0007669"/>
    <property type="project" value="TreeGrafter"/>
</dbReference>
<proteinExistence type="predicted"/>
<dbReference type="InterPro" id="IPR004410">
    <property type="entry name" value="Malonyl_CoA-ACP_transAc_FabD"/>
</dbReference>
<dbReference type="Gene3D" id="3.20.20.70">
    <property type="entry name" value="Aldolase class I"/>
    <property type="match status" value="1"/>
</dbReference>
<protein>
    <recommendedName>
        <fullName evidence="1">[acyl-carrier-protein] S-malonyltransferase</fullName>
        <ecNumber evidence="1">2.3.1.39</ecNumber>
    </recommendedName>
</protein>
<dbReference type="RefSeq" id="WP_237378835.1">
    <property type="nucleotide sequence ID" value="NZ_CP071793.1"/>
</dbReference>
<gene>
    <name evidence="7" type="primary">fabD</name>
    <name evidence="7" type="ORF">J3U87_26710</name>
</gene>
<dbReference type="InterPro" id="IPR013785">
    <property type="entry name" value="Aldolase_TIM"/>
</dbReference>
<dbReference type="SUPFAM" id="SSF55048">
    <property type="entry name" value="Probable ACP-binding domain of malonyl-CoA ACP transacylase"/>
    <property type="match status" value="1"/>
</dbReference>
<dbReference type="EC" id="2.3.1.39" evidence="1"/>
<dbReference type="Gene3D" id="3.40.366.10">
    <property type="entry name" value="Malonyl-Coenzyme A Acyl Carrier Protein, domain 2"/>
    <property type="match status" value="1"/>
</dbReference>
<dbReference type="SUPFAM" id="SSF52151">
    <property type="entry name" value="FabD/lysophospholipase-like"/>
    <property type="match status" value="1"/>
</dbReference>
<dbReference type="PANTHER" id="PTHR42681:SF1">
    <property type="entry name" value="MALONYL-COA-ACYL CARRIER PROTEIN TRANSACYLASE, MITOCHONDRIAL"/>
    <property type="match status" value="1"/>
</dbReference>
<reference evidence="7" key="1">
    <citation type="submission" date="2021-03" db="EMBL/GenBank/DDBJ databases">
        <title>Acanthopleuribacteraceae sp. M133.</title>
        <authorList>
            <person name="Wang G."/>
        </authorList>
    </citation>
    <scope>NUCLEOTIDE SEQUENCE</scope>
    <source>
        <strain evidence="7">M133</strain>
    </source>
</reference>
<feature type="domain" description="Malonyl-CoA:ACP transacylase (MAT)" evidence="6">
    <location>
        <begin position="5"/>
        <end position="324"/>
    </location>
</feature>
<dbReference type="Proteomes" id="UP000663929">
    <property type="component" value="Chromosome"/>
</dbReference>
<dbReference type="SUPFAM" id="SSF51412">
    <property type="entry name" value="Inosine monophosphate dehydrogenase (IMPDH)"/>
    <property type="match status" value="1"/>
</dbReference>
<evidence type="ECO:0000256" key="3">
    <source>
        <dbReference type="ARBA" id="ARBA00023315"/>
    </source>
</evidence>
<evidence type="ECO:0000256" key="2">
    <source>
        <dbReference type="ARBA" id="ARBA00022679"/>
    </source>
</evidence>
<dbReference type="GO" id="GO:0006633">
    <property type="term" value="P:fatty acid biosynthetic process"/>
    <property type="evidence" value="ECO:0007669"/>
    <property type="project" value="TreeGrafter"/>
</dbReference>
<evidence type="ECO:0000256" key="4">
    <source>
        <dbReference type="ARBA" id="ARBA00048462"/>
    </source>
</evidence>
<accession>A0A8A4THU0</accession>
<dbReference type="NCBIfam" id="TIGR00128">
    <property type="entry name" value="fabD"/>
    <property type="match status" value="1"/>
</dbReference>
<dbReference type="SMART" id="SM00827">
    <property type="entry name" value="PKS_AT"/>
    <property type="match status" value="1"/>
</dbReference>
<dbReference type="InterPro" id="IPR050858">
    <property type="entry name" value="Mal-CoA-ACP_Trans/PKS_FabD"/>
</dbReference>
<name>A0A8A4THU0_SULCO</name>
<dbReference type="InterPro" id="IPR016035">
    <property type="entry name" value="Acyl_Trfase/lysoPLipase"/>
</dbReference>
<evidence type="ECO:0000256" key="5">
    <source>
        <dbReference type="SAM" id="MobiDB-lite"/>
    </source>
</evidence>
<organism evidence="7 8">
    <name type="scientific">Sulfidibacter corallicola</name>
    <dbReference type="NCBI Taxonomy" id="2818388"/>
    <lineage>
        <taxon>Bacteria</taxon>
        <taxon>Pseudomonadati</taxon>
        <taxon>Acidobacteriota</taxon>
        <taxon>Holophagae</taxon>
        <taxon>Acanthopleuribacterales</taxon>
        <taxon>Acanthopleuribacteraceae</taxon>
        <taxon>Sulfidibacter</taxon>
    </lineage>
</organism>
<dbReference type="CDD" id="cd04742">
    <property type="entry name" value="NPD_FabD"/>
    <property type="match status" value="1"/>
</dbReference>
<keyword evidence="2 7" id="KW-0808">Transferase</keyword>
<dbReference type="GO" id="GO:0004314">
    <property type="term" value="F:[acyl-carrier-protein] S-malonyltransferase activity"/>
    <property type="evidence" value="ECO:0007669"/>
    <property type="project" value="UniProtKB-EC"/>
</dbReference>
<evidence type="ECO:0000313" key="8">
    <source>
        <dbReference type="Proteomes" id="UP000663929"/>
    </source>
</evidence>
<dbReference type="InterPro" id="IPR014179">
    <property type="entry name" value="PfaD-like_TIM-barrel"/>
</dbReference>
<dbReference type="AlphaFoldDB" id="A0A8A4THU0"/>
<keyword evidence="8" id="KW-1185">Reference proteome</keyword>